<feature type="transmembrane region" description="Helical" evidence="1">
    <location>
        <begin position="150"/>
        <end position="171"/>
    </location>
</feature>
<proteinExistence type="predicted"/>
<keyword evidence="3" id="KW-1185">Reference proteome</keyword>
<feature type="transmembrane region" description="Helical" evidence="1">
    <location>
        <begin position="116"/>
        <end position="138"/>
    </location>
</feature>
<evidence type="ECO:0000313" key="3">
    <source>
        <dbReference type="Proteomes" id="UP001178288"/>
    </source>
</evidence>
<sequence>MKELEGHRQQHPKPQSNLTIQYSRTTKIVLGAVFSAFAVIFQSAGIFAGIGYALSILATLPIVLSCFISLRIGFMSYFITILLLMVVQPSELIVFPFTTGLLGISIGTAFKLWRNWLSITLFGGIALTAGIMSLLYIFRFPVLGPSISQTFNIKVAIIILLFSLFYSWIWMGLSKKAARVLFFAGVKKTFSDN</sequence>
<dbReference type="AlphaFoldDB" id="A0AA95MK39"/>
<evidence type="ECO:0000256" key="1">
    <source>
        <dbReference type="SAM" id="Phobius"/>
    </source>
</evidence>
<accession>A0AA95MK39</accession>
<keyword evidence="1" id="KW-0812">Transmembrane</keyword>
<dbReference type="EMBL" id="CP126114">
    <property type="protein sequence ID" value="WHY83844.1"/>
    <property type="molecule type" value="Genomic_DNA"/>
</dbReference>
<dbReference type="Proteomes" id="UP001178288">
    <property type="component" value="Chromosome"/>
</dbReference>
<feature type="transmembrane region" description="Helical" evidence="1">
    <location>
        <begin position="28"/>
        <end position="54"/>
    </location>
</feature>
<organism evidence="2 3">
    <name type="scientific">Neobacillus novalis</name>
    <dbReference type="NCBI Taxonomy" id="220687"/>
    <lineage>
        <taxon>Bacteria</taxon>
        <taxon>Bacillati</taxon>
        <taxon>Bacillota</taxon>
        <taxon>Bacilli</taxon>
        <taxon>Bacillales</taxon>
        <taxon>Bacillaceae</taxon>
        <taxon>Neobacillus</taxon>
    </lineage>
</organism>
<keyword evidence="1" id="KW-0472">Membrane</keyword>
<dbReference type="RefSeq" id="WP_066087605.1">
    <property type="nucleotide sequence ID" value="NZ_CP126114.1"/>
</dbReference>
<gene>
    <name evidence="2" type="ORF">QNH39_14225</name>
</gene>
<protein>
    <recommendedName>
        <fullName evidence="4">DUF2232 domain-containing protein</fullName>
    </recommendedName>
</protein>
<evidence type="ECO:0008006" key="4">
    <source>
        <dbReference type="Google" id="ProtNLM"/>
    </source>
</evidence>
<feature type="transmembrane region" description="Helical" evidence="1">
    <location>
        <begin position="60"/>
        <end position="85"/>
    </location>
</feature>
<dbReference type="KEGG" id="nnv:QNH39_14225"/>
<keyword evidence="1" id="KW-1133">Transmembrane helix</keyword>
<reference evidence="2" key="1">
    <citation type="submission" date="2023-05" db="EMBL/GenBank/DDBJ databases">
        <title>Comparative genomics of Bacillaceae isolates and their secondary metabolite potential.</title>
        <authorList>
            <person name="Song L."/>
            <person name="Nielsen L.J."/>
            <person name="Mohite O."/>
            <person name="Xu X."/>
            <person name="Weber T."/>
            <person name="Kovacs A.T."/>
        </authorList>
    </citation>
    <scope>NUCLEOTIDE SEQUENCE</scope>
    <source>
        <strain evidence="2">XLM17</strain>
    </source>
</reference>
<name>A0AA95MK39_9BACI</name>
<evidence type="ECO:0000313" key="2">
    <source>
        <dbReference type="EMBL" id="WHY83844.1"/>
    </source>
</evidence>